<dbReference type="PANTHER" id="PTHR10024:SF252">
    <property type="entry name" value="SYNAPTOTAGMIN-12"/>
    <property type="match status" value="1"/>
</dbReference>
<evidence type="ECO:0000259" key="3">
    <source>
        <dbReference type="PROSITE" id="PS50004"/>
    </source>
</evidence>
<feature type="transmembrane region" description="Helical" evidence="2">
    <location>
        <begin position="30"/>
        <end position="49"/>
    </location>
</feature>
<protein>
    <recommendedName>
        <fullName evidence="3">C2 domain-containing protein</fullName>
    </recommendedName>
</protein>
<comment type="caution">
    <text evidence="4">The sequence shown here is derived from an EMBL/GenBank/DDBJ whole genome shotgun (WGS) entry which is preliminary data.</text>
</comment>
<dbReference type="SUPFAM" id="SSF49562">
    <property type="entry name" value="C2 domain (Calcium/lipid-binding domain, CaLB)"/>
    <property type="match status" value="2"/>
</dbReference>
<sequence length="431" mass="48763">MCHLYFFIKVLRLILHSSFTVITSPPGWEIGIYIAGALTLLGVVGLYLWKLYKSGNYPSPSPFPNYDYRYLKQKYGTSYSDAKRKHEMAFSFYSQRTVHGNSSNNVANLNDTYESMNEFGPMELINRDMEMTPYGMLRKSVSTDSLSSISSIGNNFGQDFTVGQIEVTMDYHVHSNTLHVMLIQGKDLMERKEDGNFESCFVHISLLPDEQIVGISRIQRNAYSVLFDEKFSIPLDPMALEENSLRFAIFGIDGDERNISTGVAELKLSDLDLAMRPFNTWIYLQDVNKAVDAVGEILLSLSYLPTAERLTVVVVKGKNLLWTEGKTTADPFVKVYLLQDGRKISKKKTAVKRDDRNPVFNEAMIFSVPAIVLQDLSLRVTVAECCDDGRTENIGHVIIGPSVSGMGMTHWNQMLATLRKPVSMWHQLRQN</sequence>
<keyword evidence="5" id="KW-1185">Reference proteome</keyword>
<dbReference type="PROSITE" id="PS50004">
    <property type="entry name" value="C2"/>
    <property type="match status" value="2"/>
</dbReference>
<dbReference type="SMART" id="SM00239">
    <property type="entry name" value="C2"/>
    <property type="match status" value="2"/>
</dbReference>
<keyword evidence="2" id="KW-1133">Transmembrane helix</keyword>
<dbReference type="InterPro" id="IPR030537">
    <property type="entry name" value="Syt12_C2B"/>
</dbReference>
<feature type="domain" description="C2" evidence="3">
    <location>
        <begin position="293"/>
        <end position="426"/>
    </location>
</feature>
<dbReference type="InterPro" id="IPR035892">
    <property type="entry name" value="C2_domain_sf"/>
</dbReference>
<proteinExistence type="inferred from homology"/>
<dbReference type="CDD" id="cd08406">
    <property type="entry name" value="C2B_Synaptotagmin-12"/>
    <property type="match status" value="1"/>
</dbReference>
<dbReference type="PANTHER" id="PTHR10024">
    <property type="entry name" value="SYNAPTOTAGMIN"/>
    <property type="match status" value="1"/>
</dbReference>
<reference evidence="4" key="1">
    <citation type="submission" date="2023-05" db="EMBL/GenBank/DDBJ databases">
        <authorList>
            <person name="Stuckert A."/>
        </authorList>
    </citation>
    <scope>NUCLEOTIDE SEQUENCE</scope>
</reference>
<keyword evidence="2" id="KW-0472">Membrane</keyword>
<evidence type="ECO:0000256" key="2">
    <source>
        <dbReference type="SAM" id="Phobius"/>
    </source>
</evidence>
<evidence type="ECO:0000256" key="1">
    <source>
        <dbReference type="ARBA" id="ARBA00006996"/>
    </source>
</evidence>
<evidence type="ECO:0000313" key="4">
    <source>
        <dbReference type="EMBL" id="CAI9551500.1"/>
    </source>
</evidence>
<comment type="similarity">
    <text evidence="1">Belongs to the synaptotagmin family.</text>
</comment>
<accession>A0ABN9BUW6</accession>
<dbReference type="Proteomes" id="UP001162483">
    <property type="component" value="Unassembled WGS sequence"/>
</dbReference>
<dbReference type="InterPro" id="IPR000008">
    <property type="entry name" value="C2_dom"/>
</dbReference>
<gene>
    <name evidence="4" type="ORF">SPARVUS_LOCUS3754123</name>
</gene>
<evidence type="ECO:0000313" key="5">
    <source>
        <dbReference type="Proteomes" id="UP001162483"/>
    </source>
</evidence>
<feature type="domain" description="C2" evidence="3">
    <location>
        <begin position="161"/>
        <end position="282"/>
    </location>
</feature>
<name>A0ABN9BUW6_9NEOB</name>
<dbReference type="Pfam" id="PF00168">
    <property type="entry name" value="C2"/>
    <property type="match status" value="2"/>
</dbReference>
<dbReference type="EMBL" id="CATNWA010006136">
    <property type="protein sequence ID" value="CAI9551500.1"/>
    <property type="molecule type" value="Genomic_DNA"/>
</dbReference>
<keyword evidence="2" id="KW-0812">Transmembrane</keyword>
<organism evidence="4 5">
    <name type="scientific">Staurois parvus</name>
    <dbReference type="NCBI Taxonomy" id="386267"/>
    <lineage>
        <taxon>Eukaryota</taxon>
        <taxon>Metazoa</taxon>
        <taxon>Chordata</taxon>
        <taxon>Craniata</taxon>
        <taxon>Vertebrata</taxon>
        <taxon>Euteleostomi</taxon>
        <taxon>Amphibia</taxon>
        <taxon>Batrachia</taxon>
        <taxon>Anura</taxon>
        <taxon>Neobatrachia</taxon>
        <taxon>Ranoidea</taxon>
        <taxon>Ranidae</taxon>
        <taxon>Staurois</taxon>
    </lineage>
</organism>
<dbReference type="Gene3D" id="2.60.40.150">
    <property type="entry name" value="C2 domain"/>
    <property type="match status" value="2"/>
</dbReference>